<dbReference type="AlphaFoldDB" id="A0A2P5D5G7"/>
<comment type="caution">
    <text evidence="5">The sequence shown here is derived from an EMBL/GenBank/DDBJ whole genome shotgun (WGS) entry which is preliminary data.</text>
</comment>
<dbReference type="PANTHER" id="PTHR12294:SF1">
    <property type="entry name" value="CALCIUM UPTAKE PROTEIN 1, MITOCHONDRIAL"/>
    <property type="match status" value="1"/>
</dbReference>
<reference evidence="6" key="1">
    <citation type="submission" date="2016-06" db="EMBL/GenBank/DDBJ databases">
        <title>Parallel loss of symbiosis genes in relatives of nitrogen-fixing non-legume Parasponia.</title>
        <authorList>
            <person name="Van Velzen R."/>
            <person name="Holmer R."/>
            <person name="Bu F."/>
            <person name="Rutten L."/>
            <person name="Van Zeijl A."/>
            <person name="Liu W."/>
            <person name="Santuari L."/>
            <person name="Cao Q."/>
            <person name="Sharma T."/>
            <person name="Shen D."/>
            <person name="Roswanjaya Y."/>
            <person name="Wardhani T."/>
            <person name="Kalhor M.S."/>
            <person name="Jansen J."/>
            <person name="Van den Hoogen J."/>
            <person name="Gungor B."/>
            <person name="Hartog M."/>
            <person name="Hontelez J."/>
            <person name="Verver J."/>
            <person name="Yang W.-C."/>
            <person name="Schijlen E."/>
            <person name="Repin R."/>
            <person name="Schilthuizen M."/>
            <person name="Schranz E."/>
            <person name="Heidstra R."/>
            <person name="Miyata K."/>
            <person name="Fedorova E."/>
            <person name="Kohlen W."/>
            <person name="Bisseling T."/>
            <person name="Smit S."/>
            <person name="Geurts R."/>
        </authorList>
    </citation>
    <scope>NUCLEOTIDE SEQUENCE [LARGE SCALE GENOMIC DNA]</scope>
    <source>
        <strain evidence="6">cv. WU1-14</strain>
    </source>
</reference>
<dbReference type="EMBL" id="JXTB01000062">
    <property type="protein sequence ID" value="PON68496.1"/>
    <property type="molecule type" value="Genomic_DNA"/>
</dbReference>
<dbReference type="GO" id="GO:0005509">
    <property type="term" value="F:calcium ion binding"/>
    <property type="evidence" value="ECO:0007669"/>
    <property type="project" value="InterPro"/>
</dbReference>
<keyword evidence="3" id="KW-0677">Repeat</keyword>
<gene>
    <name evidence="5" type="ORF">PanWU01x14_094670</name>
</gene>
<dbReference type="GO" id="GO:0036444">
    <property type="term" value="P:calcium import into the mitochondrion"/>
    <property type="evidence" value="ECO:0007669"/>
    <property type="project" value="TreeGrafter"/>
</dbReference>
<evidence type="ECO:0000313" key="6">
    <source>
        <dbReference type="Proteomes" id="UP000237105"/>
    </source>
</evidence>
<proteinExistence type="predicted"/>
<keyword evidence="2" id="KW-0479">Metal-binding</keyword>
<dbReference type="PANTHER" id="PTHR12294">
    <property type="entry name" value="EF HAND DOMAIN FAMILY A1,A2-RELATED"/>
    <property type="match status" value="1"/>
</dbReference>
<organism evidence="5 6">
    <name type="scientific">Parasponia andersonii</name>
    <name type="common">Sponia andersonii</name>
    <dbReference type="NCBI Taxonomy" id="3476"/>
    <lineage>
        <taxon>Eukaryota</taxon>
        <taxon>Viridiplantae</taxon>
        <taxon>Streptophyta</taxon>
        <taxon>Embryophyta</taxon>
        <taxon>Tracheophyta</taxon>
        <taxon>Spermatophyta</taxon>
        <taxon>Magnoliopsida</taxon>
        <taxon>eudicotyledons</taxon>
        <taxon>Gunneridae</taxon>
        <taxon>Pentapetalae</taxon>
        <taxon>rosids</taxon>
        <taxon>fabids</taxon>
        <taxon>Rosales</taxon>
        <taxon>Cannabaceae</taxon>
        <taxon>Parasponia</taxon>
    </lineage>
</organism>
<dbReference type="Proteomes" id="UP000237105">
    <property type="component" value="Unassembled WGS sequence"/>
</dbReference>
<dbReference type="GO" id="GO:0051560">
    <property type="term" value="P:mitochondrial calcium ion homeostasis"/>
    <property type="evidence" value="ECO:0007669"/>
    <property type="project" value="TreeGrafter"/>
</dbReference>
<dbReference type="STRING" id="3476.A0A2P5D5G7"/>
<evidence type="ECO:0000256" key="1">
    <source>
        <dbReference type="ARBA" id="ARBA00004273"/>
    </source>
</evidence>
<keyword evidence="6" id="KW-1185">Reference proteome</keyword>
<evidence type="ECO:0000256" key="2">
    <source>
        <dbReference type="ARBA" id="ARBA00022723"/>
    </source>
</evidence>
<name>A0A2P5D5G7_PARAD</name>
<evidence type="ECO:0000256" key="4">
    <source>
        <dbReference type="ARBA" id="ARBA00023136"/>
    </source>
</evidence>
<dbReference type="OrthoDB" id="1191852at2759"/>
<comment type="subcellular location">
    <subcellularLocation>
        <location evidence="1">Mitochondrion inner membrane</location>
    </subcellularLocation>
</comment>
<evidence type="ECO:0000256" key="3">
    <source>
        <dbReference type="ARBA" id="ARBA00022737"/>
    </source>
</evidence>
<dbReference type="GO" id="GO:1990246">
    <property type="term" value="C:uniplex complex"/>
    <property type="evidence" value="ECO:0007669"/>
    <property type="project" value="TreeGrafter"/>
</dbReference>
<sequence>MRSTPEKVFEYFASVRTLAGEVFMTPADLMRATVPVPVFTPSESNRIIEIDREEFNKVMALMRAQNRQGARYKDGRLGQKAVSVENGGLLEYFFGKDGKTCLRHETFVQFLTDLHNEVNNSLSTKIFGERH</sequence>
<protein>
    <submittedName>
        <fullName evidence="5">Uncharacterized protein</fullName>
    </submittedName>
</protein>
<dbReference type="InterPro" id="IPR039800">
    <property type="entry name" value="MICU1/2/3"/>
</dbReference>
<keyword evidence="4" id="KW-0472">Membrane</keyword>
<accession>A0A2P5D5G7</accession>
<evidence type="ECO:0000313" key="5">
    <source>
        <dbReference type="EMBL" id="PON68496.1"/>
    </source>
</evidence>